<feature type="transmembrane region" description="Helical" evidence="1">
    <location>
        <begin position="53"/>
        <end position="70"/>
    </location>
</feature>
<dbReference type="InterPro" id="IPR049978">
    <property type="entry name" value="SCO6880-like"/>
</dbReference>
<dbReference type="KEGG" id="rop:ROP_pKNR-00220"/>
<dbReference type="HOGENOM" id="CLU_041274_0_0_11"/>
<dbReference type="PATRIC" id="fig|632772.20.peg.7591"/>
<dbReference type="NCBIfam" id="NF042935">
    <property type="entry name" value="SCO6880_fam"/>
    <property type="match status" value="1"/>
</dbReference>
<organism evidence="2 3">
    <name type="scientific">Rhodococcus opacus (strain B4)</name>
    <dbReference type="NCBI Taxonomy" id="632772"/>
    <lineage>
        <taxon>Bacteria</taxon>
        <taxon>Bacillati</taxon>
        <taxon>Actinomycetota</taxon>
        <taxon>Actinomycetes</taxon>
        <taxon>Mycobacteriales</taxon>
        <taxon>Nocardiaceae</taxon>
        <taxon>Rhodococcus</taxon>
    </lineage>
</organism>
<dbReference type="AlphaFoldDB" id="C1BE74"/>
<name>C1BE74_RHOOB</name>
<keyword evidence="1" id="KW-0472">Membrane</keyword>
<evidence type="ECO:0000313" key="3">
    <source>
        <dbReference type="Proteomes" id="UP000002212"/>
    </source>
</evidence>
<dbReference type="EMBL" id="AP011118">
    <property type="protein sequence ID" value="BAH56114.1"/>
    <property type="molecule type" value="Genomic_DNA"/>
</dbReference>
<keyword evidence="1" id="KW-1133">Transmembrane helix</keyword>
<geneLocation type="plasmid" evidence="2 3">
    <name>pKNR</name>
</geneLocation>
<proteinExistence type="predicted"/>
<accession>C1BE74</accession>
<keyword evidence="2" id="KW-0614">Plasmid</keyword>
<keyword evidence="1" id="KW-0812">Transmembrane</keyword>
<sequence>MSATRTNSEPQVYLGGRAPRNEGVMGLSGPVTWFILGTLIISLLVLMRWGLKVGAITGGVLLLAVVPMVLKRHGLTGYERSLLAMQFFGALRRKENIYRGGLFSEMPGGKSQLPGVLAPTKMYEGEDSAGYRFGMIHMPKTNQYTIVMRAWPQGDEAVDRGLVNQWVGEWGIVLASAGLTSDIEGIVPVLDTVPETGNALLTQARAITRVDAPALAKAVVFEGATEFHRDEVQLAARVAITFAATTDERKKDPGAQAVEIGRRLPGIRAAIEASGVAVRPMTAAEITGVVRRSFDPASQLTIERAEATGDDHGITWDNAGPISHENKWEEYWHDGGRSVTWLMSAGPKSAVDESTLRRLIAPHPDLPRKRVAIVYRPHRAADAVKIIDDDYRNAIVAAQNRNRGISSAAAQIDVELAERSRDELARGHGATRIGLLITVTEPIEADMPRIDALVGDLAVQCQLNIRRCYRFQDAAFAASLGIGVLLPDHASMPSALTA</sequence>
<reference evidence="2 3" key="1">
    <citation type="submission" date="2009-03" db="EMBL/GenBank/DDBJ databases">
        <title>Comparison of the complete genome sequences of Rhodococcus erythropolis PR4 and Rhodococcus opacus B4.</title>
        <authorList>
            <person name="Takarada H."/>
            <person name="Sekine M."/>
            <person name="Hosoyama A."/>
            <person name="Yamada R."/>
            <person name="Fujisawa T."/>
            <person name="Omata S."/>
            <person name="Shimizu A."/>
            <person name="Tsukatani N."/>
            <person name="Tanikawa S."/>
            <person name="Fujita N."/>
            <person name="Harayama S."/>
        </authorList>
    </citation>
    <scope>NUCLEOTIDE SEQUENCE [LARGE SCALE GENOMIC DNA]</scope>
    <source>
        <strain evidence="2 3">B4</strain>
        <plasmid evidence="2 3">pKNR</plasmid>
    </source>
</reference>
<evidence type="ECO:0000256" key="1">
    <source>
        <dbReference type="SAM" id="Phobius"/>
    </source>
</evidence>
<evidence type="ECO:0000313" key="2">
    <source>
        <dbReference type="EMBL" id="BAH56114.1"/>
    </source>
</evidence>
<gene>
    <name evidence="2" type="ordered locus">ROP_pKNR-00220</name>
</gene>
<dbReference type="Proteomes" id="UP000002212">
    <property type="component" value="Plasmid pKNR"/>
</dbReference>
<feature type="transmembrane region" description="Helical" evidence="1">
    <location>
        <begin position="24"/>
        <end position="46"/>
    </location>
</feature>
<protein>
    <submittedName>
        <fullName evidence="2">Hypothetical membrane protein</fullName>
    </submittedName>
</protein>
<dbReference type="RefSeq" id="WP_012691839.1">
    <property type="nucleotide sequence ID" value="NC_012523.1"/>
</dbReference>